<gene>
    <name evidence="2" type="ORF">IAB91_07940</name>
</gene>
<evidence type="ECO:0000313" key="2">
    <source>
        <dbReference type="EMBL" id="MBO8475203.1"/>
    </source>
</evidence>
<name>A0A9D9NJB0_9BACT</name>
<organism evidence="2 3">
    <name type="scientific">Candidatus Cryptobacteroides faecigallinarum</name>
    <dbReference type="NCBI Taxonomy" id="2840763"/>
    <lineage>
        <taxon>Bacteria</taxon>
        <taxon>Pseudomonadati</taxon>
        <taxon>Bacteroidota</taxon>
        <taxon>Bacteroidia</taxon>
        <taxon>Bacteroidales</taxon>
        <taxon>Candidatus Cryptobacteroides</taxon>
    </lineage>
</organism>
<dbReference type="InterPro" id="IPR003959">
    <property type="entry name" value="ATPase_AAA_core"/>
</dbReference>
<evidence type="ECO:0000313" key="3">
    <source>
        <dbReference type="Proteomes" id="UP000823757"/>
    </source>
</evidence>
<evidence type="ECO:0000259" key="1">
    <source>
        <dbReference type="Pfam" id="PF13304"/>
    </source>
</evidence>
<dbReference type="SUPFAM" id="SSF52540">
    <property type="entry name" value="P-loop containing nucleoside triphosphate hydrolases"/>
    <property type="match status" value="1"/>
</dbReference>
<sequence>MDDLEPFTVESIKRDSKSNSIRFWQKGTREKGSGYLQYPVIYLSLKRLFPIGEDDQIKESSKVVLSPQEIEDFKKLHNEILISFDKIEQPQYVESKDKNTLGVNTDQYDWMLNSAGQDNLGKIILALMSFRRLSATYPNNYKGGILAIDELDSALYPASQIKLFEVLRRYASKYNIQIIFTTHSLPLIKKACEVYKECQLHSTSSDQIQILYLEKKDGNILFTNIKSYDTIQNRLNVSLSVHPCSKINVYTEDDEARIFIKNLLPRNLISRLNFLQVNMGCDQLIALVSNRIPAFLMPQSLIILDGDASVKINSRIKWERRGIERNVICLPGMCSPERAIAEYLYNLSESDSFWTTVNPDYSKQVCFRDYSLDIIKSDRVKAKAWFNEQSVYWGKASNKAIRKWKKENEDAVANFVSEVRDIYNKFASELGYDILR</sequence>
<proteinExistence type="predicted"/>
<dbReference type="PANTHER" id="PTHR43581">
    <property type="entry name" value="ATP/GTP PHOSPHATASE"/>
    <property type="match status" value="1"/>
</dbReference>
<dbReference type="CDD" id="cd00267">
    <property type="entry name" value="ABC_ATPase"/>
    <property type="match status" value="1"/>
</dbReference>
<dbReference type="Proteomes" id="UP000823757">
    <property type="component" value="Unassembled WGS sequence"/>
</dbReference>
<reference evidence="2" key="2">
    <citation type="journal article" date="2021" name="PeerJ">
        <title>Extensive microbial diversity within the chicken gut microbiome revealed by metagenomics and culture.</title>
        <authorList>
            <person name="Gilroy R."/>
            <person name="Ravi A."/>
            <person name="Getino M."/>
            <person name="Pursley I."/>
            <person name="Horton D.L."/>
            <person name="Alikhan N.F."/>
            <person name="Baker D."/>
            <person name="Gharbi K."/>
            <person name="Hall N."/>
            <person name="Watson M."/>
            <person name="Adriaenssens E.M."/>
            <person name="Foster-Nyarko E."/>
            <person name="Jarju S."/>
            <person name="Secka A."/>
            <person name="Antonio M."/>
            <person name="Oren A."/>
            <person name="Chaudhuri R.R."/>
            <person name="La Ragione R."/>
            <person name="Hildebrand F."/>
            <person name="Pallen M.J."/>
        </authorList>
    </citation>
    <scope>NUCLEOTIDE SEQUENCE</scope>
    <source>
        <strain evidence="2">B1-13419</strain>
    </source>
</reference>
<accession>A0A9D9NJB0</accession>
<dbReference type="Pfam" id="PF13304">
    <property type="entry name" value="AAA_21"/>
    <property type="match status" value="1"/>
</dbReference>
<keyword evidence="2" id="KW-0067">ATP-binding</keyword>
<protein>
    <submittedName>
        <fullName evidence="2">ATP-binding protein</fullName>
    </submittedName>
</protein>
<comment type="caution">
    <text evidence="2">The sequence shown here is derived from an EMBL/GenBank/DDBJ whole genome shotgun (WGS) entry which is preliminary data.</text>
</comment>
<reference evidence="2" key="1">
    <citation type="submission" date="2020-10" db="EMBL/GenBank/DDBJ databases">
        <authorList>
            <person name="Gilroy R."/>
        </authorList>
    </citation>
    <scope>NUCLEOTIDE SEQUENCE</scope>
    <source>
        <strain evidence="2">B1-13419</strain>
    </source>
</reference>
<dbReference type="AlphaFoldDB" id="A0A9D9NJB0"/>
<dbReference type="InterPro" id="IPR051396">
    <property type="entry name" value="Bact_Antivir_Def_Nuclease"/>
</dbReference>
<dbReference type="Gene3D" id="3.40.50.300">
    <property type="entry name" value="P-loop containing nucleotide triphosphate hydrolases"/>
    <property type="match status" value="1"/>
</dbReference>
<feature type="domain" description="ATPase AAA-type core" evidence="1">
    <location>
        <begin position="130"/>
        <end position="187"/>
    </location>
</feature>
<dbReference type="EMBL" id="JADIMD010000118">
    <property type="protein sequence ID" value="MBO8475203.1"/>
    <property type="molecule type" value="Genomic_DNA"/>
</dbReference>
<dbReference type="PANTHER" id="PTHR43581:SF4">
    <property type="entry name" value="ATP_GTP PHOSPHATASE"/>
    <property type="match status" value="1"/>
</dbReference>
<dbReference type="GO" id="GO:0005524">
    <property type="term" value="F:ATP binding"/>
    <property type="evidence" value="ECO:0007669"/>
    <property type="project" value="UniProtKB-KW"/>
</dbReference>
<dbReference type="InterPro" id="IPR027417">
    <property type="entry name" value="P-loop_NTPase"/>
</dbReference>
<dbReference type="GO" id="GO:0016887">
    <property type="term" value="F:ATP hydrolysis activity"/>
    <property type="evidence" value="ECO:0007669"/>
    <property type="project" value="InterPro"/>
</dbReference>
<keyword evidence="2" id="KW-0547">Nucleotide-binding</keyword>